<dbReference type="RefSeq" id="WP_068590554.1">
    <property type="nucleotide sequence ID" value="NZ_FTNK01000020.1"/>
</dbReference>
<proteinExistence type="inferred from homology"/>
<evidence type="ECO:0000256" key="4">
    <source>
        <dbReference type="ARBA" id="ARBA00022729"/>
    </source>
</evidence>
<dbReference type="Gene3D" id="1.10.10.60">
    <property type="entry name" value="Homeodomain-like"/>
    <property type="match status" value="2"/>
</dbReference>
<evidence type="ECO:0000259" key="7">
    <source>
        <dbReference type="PROSITE" id="PS01124"/>
    </source>
</evidence>
<evidence type="ECO:0000313" key="10">
    <source>
        <dbReference type="Proteomes" id="UP000186666"/>
    </source>
</evidence>
<accession>A0ABY1KBZ4</accession>
<dbReference type="Pfam" id="PF01497">
    <property type="entry name" value="Peripla_BP_2"/>
    <property type="match status" value="1"/>
</dbReference>
<dbReference type="SUPFAM" id="SSF46689">
    <property type="entry name" value="Homeodomain-like"/>
    <property type="match status" value="2"/>
</dbReference>
<keyword evidence="3" id="KW-0813">Transport</keyword>
<dbReference type="InterPro" id="IPR009057">
    <property type="entry name" value="Homeodomain-like_sf"/>
</dbReference>
<dbReference type="SUPFAM" id="SSF53807">
    <property type="entry name" value="Helical backbone' metal receptor"/>
    <property type="match status" value="1"/>
</dbReference>
<sequence length="539" mass="61563">MLKSRQNELGWIAQWESTEPITDKWITAGEIHYFTSNTLIIITDGQAIWNINGHHVQVAFGNLIAIERNSFIEVLEGGNLDLAGWQIQFNTYSSLHAEGKTSKFSWHVPAGNTYQIMQLTGGFLTSISDGLNENLPSSVIESMVGNQHLLYGLLKNLYQKQSSDEQTTEKGILRSIGYMQEHYGEMITREQLAQIAGISQWHYSRKFSERCGKPPLEYLANYRIFRAKEEILLTSAKSQEIAKKVGFEDVHYFSRRFKHFTGVSPRNYAQQLHQRYILSISPLCAEVLIALGIIPHAVMVTPLLLPQHQRQLFKKHHVKLLEVPQYDTNIELIQQEQPELIIGHFLKEDIKKKMRTIAPIITGLTMEIDILLSQLAALFQKNEEAKKIQIQMKNEINAARQQLQPIIQSNATVMVLRVEPFGYRYLGGNSSGVSQLLYTKLDLSLPEPLKSGEAWFNPCSIEQLYMANPEYLFVEKRVMENFSADENMGRLMESDQWRNLKAVKNNHVSYIDTSLWVDGCGVNGQKIIIDQIVSNLISH</sequence>
<dbReference type="Gene3D" id="3.40.50.1980">
    <property type="entry name" value="Nitrogenase molybdenum iron protein domain"/>
    <property type="match status" value="2"/>
</dbReference>
<evidence type="ECO:0000256" key="1">
    <source>
        <dbReference type="ARBA" id="ARBA00004196"/>
    </source>
</evidence>
<evidence type="ECO:0000256" key="5">
    <source>
        <dbReference type="ARBA" id="ARBA00023015"/>
    </source>
</evidence>
<dbReference type="PROSITE" id="PS01124">
    <property type="entry name" value="HTH_ARAC_FAMILY_2"/>
    <property type="match status" value="1"/>
</dbReference>
<evidence type="ECO:0000256" key="2">
    <source>
        <dbReference type="ARBA" id="ARBA00008814"/>
    </source>
</evidence>
<keyword evidence="4" id="KW-0732">Signal</keyword>
<comment type="similarity">
    <text evidence="2">Belongs to the bacterial solute-binding protein 8 family.</text>
</comment>
<dbReference type="Proteomes" id="UP000186666">
    <property type="component" value="Unassembled WGS sequence"/>
</dbReference>
<dbReference type="SMART" id="SM00342">
    <property type="entry name" value="HTH_ARAC"/>
    <property type="match status" value="1"/>
</dbReference>
<dbReference type="InterPro" id="IPR018060">
    <property type="entry name" value="HTH_AraC"/>
</dbReference>
<organism evidence="9 10">
    <name type="scientific">Paenibacillus macquariensis</name>
    <dbReference type="NCBI Taxonomy" id="948756"/>
    <lineage>
        <taxon>Bacteria</taxon>
        <taxon>Bacillati</taxon>
        <taxon>Bacillota</taxon>
        <taxon>Bacilli</taxon>
        <taxon>Bacillales</taxon>
        <taxon>Paenibacillaceae</taxon>
        <taxon>Paenibacillus</taxon>
    </lineage>
</organism>
<dbReference type="PANTHER" id="PTHR30532">
    <property type="entry name" value="IRON III DICITRATE-BINDING PERIPLASMIC PROTEIN"/>
    <property type="match status" value="1"/>
</dbReference>
<keyword evidence="10" id="KW-1185">Reference proteome</keyword>
<dbReference type="InterPro" id="IPR002491">
    <property type="entry name" value="ABC_transptr_periplasmic_BD"/>
</dbReference>
<name>A0ABY1KBZ4_9BACL</name>
<evidence type="ECO:0000259" key="8">
    <source>
        <dbReference type="PROSITE" id="PS50983"/>
    </source>
</evidence>
<dbReference type="InterPro" id="IPR051313">
    <property type="entry name" value="Bact_iron-sidero_bind"/>
</dbReference>
<dbReference type="EMBL" id="FTNK01000020">
    <property type="protein sequence ID" value="SIR57866.1"/>
    <property type="molecule type" value="Genomic_DNA"/>
</dbReference>
<evidence type="ECO:0000256" key="3">
    <source>
        <dbReference type="ARBA" id="ARBA00022448"/>
    </source>
</evidence>
<protein>
    <submittedName>
        <fullName evidence="9">ABC-type Fe3+-hydroxamate transport system, substrate-binding protein</fullName>
    </submittedName>
</protein>
<evidence type="ECO:0000313" key="9">
    <source>
        <dbReference type="EMBL" id="SIR57866.1"/>
    </source>
</evidence>
<keyword evidence="6" id="KW-0804">Transcription</keyword>
<dbReference type="PANTHER" id="PTHR30532:SF1">
    <property type="entry name" value="IRON(3+)-HYDROXAMATE-BINDING PROTEIN FHUD"/>
    <property type="match status" value="1"/>
</dbReference>
<dbReference type="PROSITE" id="PS50983">
    <property type="entry name" value="FE_B12_PBP"/>
    <property type="match status" value="1"/>
</dbReference>
<keyword evidence="5" id="KW-0805">Transcription regulation</keyword>
<feature type="domain" description="Fe/B12 periplasmic-binding" evidence="8">
    <location>
        <begin position="276"/>
        <end position="539"/>
    </location>
</feature>
<gene>
    <name evidence="9" type="ORF">SAMN05421578_1204</name>
</gene>
<feature type="domain" description="HTH araC/xylS-type" evidence="7">
    <location>
        <begin position="173"/>
        <end position="271"/>
    </location>
</feature>
<dbReference type="Pfam" id="PF12833">
    <property type="entry name" value="HTH_18"/>
    <property type="match status" value="1"/>
</dbReference>
<evidence type="ECO:0000256" key="6">
    <source>
        <dbReference type="ARBA" id="ARBA00023163"/>
    </source>
</evidence>
<comment type="caution">
    <text evidence="9">The sequence shown here is derived from an EMBL/GenBank/DDBJ whole genome shotgun (WGS) entry which is preliminary data.</text>
</comment>
<comment type="subcellular location">
    <subcellularLocation>
        <location evidence="1">Cell envelope</location>
    </subcellularLocation>
</comment>
<reference evidence="9 10" key="1">
    <citation type="submission" date="2017-01" db="EMBL/GenBank/DDBJ databases">
        <authorList>
            <person name="Varghese N."/>
            <person name="Submissions S."/>
        </authorList>
    </citation>
    <scope>NUCLEOTIDE SEQUENCE [LARGE SCALE GENOMIC DNA]</scope>
    <source>
        <strain evidence="9 10">ATCC 23464</strain>
    </source>
</reference>